<comment type="caution">
    <text evidence="1">The sequence shown here is derived from an EMBL/GenBank/DDBJ whole genome shotgun (WGS) entry which is preliminary data.</text>
</comment>
<dbReference type="RefSeq" id="WP_098731330.1">
    <property type="nucleotide sequence ID" value="NZ_JBCLTJ010000004.1"/>
</dbReference>
<gene>
    <name evidence="1" type="ORF">AE0388_0430</name>
</gene>
<sequence length="77" mass="8247">MKPLTTILSLPVVDPPTKANFYANDLGLETDGVKNGIVAFELPHLSIFFIAADEYGQYLELPGQPGSKYPVPGASIV</sequence>
<protein>
    <recommendedName>
        <fullName evidence="3">Glyoxalase</fullName>
    </recommendedName>
</protein>
<accession>A0A0B9ASX6</accession>
<proteinExistence type="predicted"/>
<evidence type="ECO:0000313" key="2">
    <source>
        <dbReference type="Proteomes" id="UP000031488"/>
    </source>
</evidence>
<name>A0A0B9ASX6_BRELN</name>
<dbReference type="PATRIC" id="fig|1703.6.peg.319"/>
<dbReference type="Proteomes" id="UP000031488">
    <property type="component" value="Unassembled WGS sequence"/>
</dbReference>
<dbReference type="AlphaFoldDB" id="A0A0B9ASX6"/>
<dbReference type="EMBL" id="JTJZ01000012">
    <property type="protein sequence ID" value="KHS53969.1"/>
    <property type="molecule type" value="Genomic_DNA"/>
</dbReference>
<organism evidence="1 2">
    <name type="scientific">Brevibacterium linens</name>
    <dbReference type="NCBI Taxonomy" id="1703"/>
    <lineage>
        <taxon>Bacteria</taxon>
        <taxon>Bacillati</taxon>
        <taxon>Actinomycetota</taxon>
        <taxon>Actinomycetes</taxon>
        <taxon>Micrococcales</taxon>
        <taxon>Brevibacteriaceae</taxon>
        <taxon>Brevibacterium</taxon>
    </lineage>
</organism>
<keyword evidence="2" id="KW-1185">Reference proteome</keyword>
<reference evidence="1 2" key="1">
    <citation type="submission" date="2014-11" db="EMBL/GenBank/DDBJ databases">
        <title>Draft Genome Sequence of Brevibacterium linens AE038-8.</title>
        <authorList>
            <person name="Maizel D."/>
            <person name="Utturkar S.M."/>
            <person name="Brown S.D."/>
            <person name="Ferrero M."/>
            <person name="Rosen B.P."/>
        </authorList>
    </citation>
    <scope>NUCLEOTIDE SEQUENCE [LARGE SCALE GENOMIC DNA]</scope>
    <source>
        <strain evidence="1 2">AE038-8</strain>
    </source>
</reference>
<evidence type="ECO:0000313" key="1">
    <source>
        <dbReference type="EMBL" id="KHS53969.1"/>
    </source>
</evidence>
<evidence type="ECO:0008006" key="3">
    <source>
        <dbReference type="Google" id="ProtNLM"/>
    </source>
</evidence>